<keyword evidence="1" id="KW-1133">Transmembrane helix</keyword>
<dbReference type="Pfam" id="PF12046">
    <property type="entry name" value="CCB1"/>
    <property type="match status" value="1"/>
</dbReference>
<evidence type="ECO:0008006" key="3">
    <source>
        <dbReference type="Google" id="ProtNLM"/>
    </source>
</evidence>
<feature type="transmembrane region" description="Helical" evidence="1">
    <location>
        <begin position="118"/>
        <end position="139"/>
    </location>
</feature>
<reference evidence="2" key="2">
    <citation type="journal article" date="2008" name="Curr. Biol.">
        <title>Chromatophore genome sequence of Paulinella sheds light on acquisition of photosynthesis by eukaryotes.</title>
        <authorList>
            <person name="Nowack E.C.M."/>
            <person name="Melkonian M."/>
            <person name="Gloeckner G."/>
        </authorList>
    </citation>
    <scope>NUCLEOTIDE SEQUENCE [LARGE SCALE GENOMIC DNA]</scope>
</reference>
<protein>
    <recommendedName>
        <fullName evidence="3">Cofactor assembly of complex C subunit B</fullName>
    </recommendedName>
</protein>
<dbReference type="InterPro" id="IPR021919">
    <property type="entry name" value="CCB1"/>
</dbReference>
<accession>B1X527</accession>
<dbReference type="AlphaFoldDB" id="B1X527"/>
<evidence type="ECO:0000256" key="1">
    <source>
        <dbReference type="SAM" id="Phobius"/>
    </source>
</evidence>
<geneLocation type="organellar chromatophore" evidence="2"/>
<reference evidence="2" key="1">
    <citation type="submission" date="2007-08" db="EMBL/GenBank/DDBJ databases">
        <authorList>
            <person name="Gloeckner G."/>
            <person name="Nowack E."/>
            <person name="Melkonian M."/>
        </authorList>
    </citation>
    <scope>NUCLEOTIDE SEQUENCE</scope>
</reference>
<keyword evidence="2" id="KW-0934">Plastid</keyword>
<gene>
    <name evidence="2" type="ordered locus">PCC_0618</name>
</gene>
<dbReference type="PANTHER" id="PTHR35302">
    <property type="match status" value="1"/>
</dbReference>
<evidence type="ECO:0000313" key="2">
    <source>
        <dbReference type="EMBL" id="ACB43046.1"/>
    </source>
</evidence>
<dbReference type="RefSeq" id="YP_002049256.1">
    <property type="nucleotide sequence ID" value="NC_011087.1"/>
</dbReference>
<sequence>MQYTIDFNEFKLILLRKEKRRQAHKILILDKYLKHFSMFSILNSTLLLALLLGVGLVFFLRAASKDRTTIVSIRSPKPPIEVLESIVNWLNQRGWQQEEADLEEKILRFRGTVSSSTGLTIFLSVLGSIGAGCLGLIILQFSPIFGWWPLTLVSLGPIAGIFYKTRAARPEQLEVQLISEDASEYSLLKLRAHRDELIALELELGPLLQLVSDGDLLTSPL</sequence>
<name>B1X527_PAUCH</name>
<feature type="transmembrane region" description="Helical" evidence="1">
    <location>
        <begin position="36"/>
        <end position="60"/>
    </location>
</feature>
<dbReference type="PANTHER" id="PTHR35302:SF1">
    <property type="entry name" value="PROTEIN COFACTOR ASSEMBLY OF COMPLEX C SUBUNIT B CCB1, CHLOROPLASTIC"/>
    <property type="match status" value="1"/>
</dbReference>
<keyword evidence="1" id="KW-0812">Transmembrane</keyword>
<feature type="transmembrane region" description="Helical" evidence="1">
    <location>
        <begin position="145"/>
        <end position="163"/>
    </location>
</feature>
<organism evidence="2">
    <name type="scientific">Paulinella chromatophora</name>
    <dbReference type="NCBI Taxonomy" id="39717"/>
    <lineage>
        <taxon>Eukaryota</taxon>
        <taxon>Sar</taxon>
        <taxon>Rhizaria</taxon>
        <taxon>Cercozoa</taxon>
        <taxon>Imbricatea</taxon>
        <taxon>Silicofilosea</taxon>
        <taxon>Euglyphida</taxon>
        <taxon>Paulinellidae</taxon>
        <taxon>Paulinella</taxon>
    </lineage>
</organism>
<dbReference type="GeneID" id="6481943"/>
<dbReference type="EMBL" id="CP000815">
    <property type="protein sequence ID" value="ACB43046.1"/>
    <property type="molecule type" value="Genomic_DNA"/>
</dbReference>
<keyword evidence="1" id="KW-0472">Membrane</keyword>
<proteinExistence type="predicted"/>